<dbReference type="EMBL" id="CP065662">
    <property type="protein sequence ID" value="QPS00863.1"/>
    <property type="molecule type" value="Genomic_DNA"/>
</dbReference>
<gene>
    <name evidence="2" type="ORF">I6G68_05555</name>
    <name evidence="1" type="ORF">ODY43_00820</name>
</gene>
<evidence type="ECO:0000313" key="4">
    <source>
        <dbReference type="Proteomes" id="UP001069145"/>
    </source>
</evidence>
<dbReference type="Gene3D" id="3.40.50.1000">
    <property type="entry name" value="HAD superfamily/HAD-like"/>
    <property type="match status" value="1"/>
</dbReference>
<dbReference type="Proteomes" id="UP001069145">
    <property type="component" value="Unassembled WGS sequence"/>
</dbReference>
<proteinExistence type="predicted"/>
<dbReference type="Proteomes" id="UP000594771">
    <property type="component" value="Chromosome"/>
</dbReference>
<protein>
    <submittedName>
        <fullName evidence="2">Cof-type HAD-IIB family hydrolase</fullName>
    </submittedName>
</protein>
<keyword evidence="4" id="KW-1185">Reference proteome</keyword>
<dbReference type="KEGG" id="aun:AWM73_04500"/>
<dbReference type="AlphaFoldDB" id="A0A109REJ5"/>
<dbReference type="NCBIfam" id="TIGR00099">
    <property type="entry name" value="Cof-subfamily"/>
    <property type="match status" value="1"/>
</dbReference>
<dbReference type="SFLD" id="SFLDS00003">
    <property type="entry name" value="Haloacid_Dehalogenase"/>
    <property type="match status" value="1"/>
</dbReference>
<accession>A0A109REJ5</accession>
<dbReference type="InterPro" id="IPR006379">
    <property type="entry name" value="HAD-SF_hydro_IIB"/>
</dbReference>
<dbReference type="InterPro" id="IPR000150">
    <property type="entry name" value="Cof"/>
</dbReference>
<dbReference type="InterPro" id="IPR023214">
    <property type="entry name" value="HAD_sf"/>
</dbReference>
<dbReference type="GeneID" id="35767432"/>
<dbReference type="NCBIfam" id="TIGR01484">
    <property type="entry name" value="HAD-SF-IIB"/>
    <property type="match status" value="1"/>
</dbReference>
<organism evidence="2 3">
    <name type="scientific">Aerococcus urinae</name>
    <dbReference type="NCBI Taxonomy" id="1376"/>
    <lineage>
        <taxon>Bacteria</taxon>
        <taxon>Bacillati</taxon>
        <taxon>Bacillota</taxon>
        <taxon>Bacilli</taxon>
        <taxon>Lactobacillales</taxon>
        <taxon>Aerococcaceae</taxon>
        <taxon>Aerococcus</taxon>
    </lineage>
</organism>
<dbReference type="GO" id="GO:0005829">
    <property type="term" value="C:cytosol"/>
    <property type="evidence" value="ECO:0007669"/>
    <property type="project" value="TreeGrafter"/>
</dbReference>
<dbReference type="OrthoDB" id="9814970at2"/>
<dbReference type="PANTHER" id="PTHR10000:SF53">
    <property type="entry name" value="5-AMINO-6-(5-PHOSPHO-D-RIBITYLAMINO)URACIL PHOSPHATASE YBJI-RELATED"/>
    <property type="match status" value="1"/>
</dbReference>
<dbReference type="Gene3D" id="3.30.1240.10">
    <property type="match status" value="1"/>
</dbReference>
<evidence type="ECO:0000313" key="2">
    <source>
        <dbReference type="EMBL" id="QPS00863.1"/>
    </source>
</evidence>
<dbReference type="InterPro" id="IPR036412">
    <property type="entry name" value="HAD-like_sf"/>
</dbReference>
<evidence type="ECO:0000313" key="1">
    <source>
        <dbReference type="EMBL" id="MCY3052547.1"/>
    </source>
</evidence>
<dbReference type="SUPFAM" id="SSF56784">
    <property type="entry name" value="HAD-like"/>
    <property type="match status" value="1"/>
</dbReference>
<dbReference type="RefSeq" id="WP_060778265.1">
    <property type="nucleotide sequence ID" value="NZ_CAJHLF010000002.1"/>
</dbReference>
<reference evidence="1" key="2">
    <citation type="submission" date="2022-09" db="EMBL/GenBank/DDBJ databases">
        <title>Aerococcus urinae taxonomy study.</title>
        <authorList>
            <person name="Christensen J."/>
            <person name="Senneby E."/>
        </authorList>
    </citation>
    <scope>NUCLEOTIDE SEQUENCE</scope>
    <source>
        <strain evidence="1">NLD-066-U95</strain>
    </source>
</reference>
<dbReference type="GO" id="GO:0000287">
    <property type="term" value="F:magnesium ion binding"/>
    <property type="evidence" value="ECO:0007669"/>
    <property type="project" value="TreeGrafter"/>
</dbReference>
<dbReference type="PANTHER" id="PTHR10000">
    <property type="entry name" value="PHOSPHOSERINE PHOSPHATASE"/>
    <property type="match status" value="1"/>
</dbReference>
<keyword evidence="2" id="KW-0378">Hydrolase</keyword>
<evidence type="ECO:0000313" key="3">
    <source>
        <dbReference type="Proteomes" id="UP000594771"/>
    </source>
</evidence>
<reference evidence="2 3" key="1">
    <citation type="submission" date="2020-12" db="EMBL/GenBank/DDBJ databases">
        <title>FDA dAtabase for Regulatory Grade micrObial Sequences (FDA-ARGOS): Supporting development and validation of Infectious Disease Dx tests.</title>
        <authorList>
            <person name="Sproer C."/>
            <person name="Gronow S."/>
            <person name="Severitt S."/>
            <person name="Schroder I."/>
            <person name="Tallon L."/>
            <person name="Sadzewicz L."/>
            <person name="Zhao X."/>
            <person name="Boylan J."/>
            <person name="Ott S."/>
            <person name="Bowen H."/>
            <person name="Vavikolanu K."/>
            <person name="Mehta A."/>
            <person name="Aluvathingal J."/>
            <person name="Nadendla S."/>
            <person name="Lowell S."/>
            <person name="Myers T."/>
            <person name="Yan Y."/>
            <person name="Sichtig H."/>
        </authorList>
    </citation>
    <scope>NUCLEOTIDE SEQUENCE [LARGE SCALE GENOMIC DNA]</scope>
    <source>
        <strain evidence="2 3">FDAARGOS_911</strain>
    </source>
</reference>
<dbReference type="PROSITE" id="PS01228">
    <property type="entry name" value="COF_1"/>
    <property type="match status" value="1"/>
</dbReference>
<dbReference type="Pfam" id="PF08282">
    <property type="entry name" value="Hydrolase_3"/>
    <property type="match status" value="1"/>
</dbReference>
<dbReference type="GO" id="GO:0016791">
    <property type="term" value="F:phosphatase activity"/>
    <property type="evidence" value="ECO:0007669"/>
    <property type="project" value="TreeGrafter"/>
</dbReference>
<dbReference type="EMBL" id="JAOTML010000001">
    <property type="protein sequence ID" value="MCY3052547.1"/>
    <property type="molecule type" value="Genomic_DNA"/>
</dbReference>
<name>A0A109REJ5_9LACT</name>
<dbReference type="SFLD" id="SFLDG01140">
    <property type="entry name" value="C2.B:_Phosphomannomutase_and_P"/>
    <property type="match status" value="1"/>
</dbReference>
<sequence length="273" mass="30449">MTESFKEIKLIASDMDGTLLSDQGELPKELKSYVDDLQDQGVIFGIASGKPYYALEAVFKDRIKEMALVCSGGTFVSYEEETIYNSTISQSAYRELISLIKGASKGIPALIANDKAYFDSQAKPYYNDFSDYVKIEFVDDLGQVEAEVNKVTAYFPDYDNKDYLQEYQEQISAPYTVMPSGAKWIDITMEGQSKGHGLDKLLEKLNYSPSELVVIGDSGNDTEMLSLTPHSFAMKNASDQVKSYANYTTSQSNNDQGVLEVYKKVLAARKESK</sequence>